<protein>
    <submittedName>
        <fullName evidence="1">DUF2793 domain-containing protein</fullName>
    </submittedName>
</protein>
<name>A0A6L8LIL3_9RHOB</name>
<gene>
    <name evidence="1" type="ORF">GR167_11200</name>
</gene>
<evidence type="ECO:0000313" key="1">
    <source>
        <dbReference type="EMBL" id="MYM55871.1"/>
    </source>
</evidence>
<dbReference type="InterPro" id="IPR021251">
    <property type="entry name" value="DUF2793"/>
</dbReference>
<organism evidence="1 2">
    <name type="scientific">Thalassovita mangrovi</name>
    <dbReference type="NCBI Taxonomy" id="2692236"/>
    <lineage>
        <taxon>Bacteria</taxon>
        <taxon>Pseudomonadati</taxon>
        <taxon>Pseudomonadota</taxon>
        <taxon>Alphaproteobacteria</taxon>
        <taxon>Rhodobacterales</taxon>
        <taxon>Roseobacteraceae</taxon>
        <taxon>Thalassovita</taxon>
    </lineage>
</organism>
<dbReference type="Proteomes" id="UP000479043">
    <property type="component" value="Unassembled WGS sequence"/>
</dbReference>
<proteinExistence type="predicted"/>
<keyword evidence="2" id="KW-1185">Reference proteome</keyword>
<dbReference type="RefSeq" id="WP_160973578.1">
    <property type="nucleotide sequence ID" value="NZ_WWEN01000004.1"/>
</dbReference>
<accession>A0A6L8LIL3</accession>
<reference evidence="1 2" key="1">
    <citation type="submission" date="2020-01" db="EMBL/GenBank/DDBJ databases">
        <authorList>
            <person name="Chen S."/>
        </authorList>
    </citation>
    <scope>NUCLEOTIDE SEQUENCE [LARGE SCALE GENOMIC DNA]</scope>
    <source>
        <strain evidence="1 2">GS-10</strain>
    </source>
</reference>
<sequence>MSSLSPRLGLPYLQPAQAQKHVTHNEALQQLDAATQLCLQGFAQTDPPVSPVAGAIYGLGAAPTSAWAGHGDALAYWDGTAWLFLTPAEGWRAWGQAEQELRVYRGGVWQPLLDGVNRLGIGTTADATNRLSVASDASLFSHAGTDHRMVLNKATAGDAASVLFQSGWTGHAEIGLAGDIGLHVKVSPDGSSWTEALTLNPADGTMTGAAVQASAEDVTPGRLMRADYGYGPGNLLGVVGQSGGVPTGGVIERGSNANGDYVRFADGTQICTHSISLGSILAVGSGTRSAPYLTSTSVWTYPAVFAVAPKLSGMAQASGGSAYERAIVLVALGSSVFASGNINAFRLTDNVSDLSVTAQLIAIGHWF</sequence>
<dbReference type="EMBL" id="WWEN01000004">
    <property type="protein sequence ID" value="MYM55871.1"/>
    <property type="molecule type" value="Genomic_DNA"/>
</dbReference>
<dbReference type="Pfam" id="PF10983">
    <property type="entry name" value="DUF2793"/>
    <property type="match status" value="1"/>
</dbReference>
<dbReference type="AlphaFoldDB" id="A0A6L8LIL3"/>
<comment type="caution">
    <text evidence="1">The sequence shown here is derived from an EMBL/GenBank/DDBJ whole genome shotgun (WGS) entry which is preliminary data.</text>
</comment>
<evidence type="ECO:0000313" key="2">
    <source>
        <dbReference type="Proteomes" id="UP000479043"/>
    </source>
</evidence>